<dbReference type="EMBL" id="QSAJ01000028">
    <property type="protein sequence ID" value="RGW51708.1"/>
    <property type="molecule type" value="Genomic_DNA"/>
</dbReference>
<feature type="chain" id="PRO_5042705320" evidence="1">
    <location>
        <begin position="21"/>
        <end position="429"/>
    </location>
</feature>
<dbReference type="InterPro" id="IPR006059">
    <property type="entry name" value="SBP"/>
</dbReference>
<dbReference type="PANTHER" id="PTHR43649:SF12">
    <property type="entry name" value="DIACETYLCHITOBIOSE BINDING PROTEIN DASA"/>
    <property type="match status" value="1"/>
</dbReference>
<keyword evidence="6" id="KW-1185">Reference proteome</keyword>
<dbReference type="Proteomes" id="UP000261055">
    <property type="component" value="Unassembled WGS sequence"/>
</dbReference>
<sequence>MKKRLLAVLLTAAMVLGMTACGSKSNSGSSDKKEEAQSTDDIKECTIKFQYWADNTDYSSLMQDIIKKFNEENEYGITVEGEEVPWDGGGYSNTLFNAAMGGGAPDVATFKLSATPMFTNNNLLADLTPYVDAWDKKDDISDNIYDVMKKAGGSDDSLYLMPWNIQVLYVYYRPSIFKEAGITETPKTYDEFLEDIKKCTMDTNGDGKTDVYGFGMRGASGGQEPWGSFIYGEGGSFDDLTSDASVQGMQDFIDLYKNGYVPESATNDGFNETVANFKSGKTAMFIHHIGSSKGMVEELGDDVDAFIIPKGKGQWTSMGDTETVMFDSCENKAAAFEWMKYLATEEGQEMWCEGTGQVPVSQTVQQEDYFQNDKFMKVSMEGVDIAGTVPVKDTTTEWITNWPATISQALTGEITAKECMDKLDKALNE</sequence>
<dbReference type="CDD" id="cd13585">
    <property type="entry name" value="PBP2_TMBP_like"/>
    <property type="match status" value="1"/>
</dbReference>
<evidence type="ECO:0000313" key="6">
    <source>
        <dbReference type="Proteomes" id="UP000261055"/>
    </source>
</evidence>
<dbReference type="RefSeq" id="WP_117614332.1">
    <property type="nucleotide sequence ID" value="NZ_JABAFX010000020.1"/>
</dbReference>
<dbReference type="EMBL" id="QRWH01000013">
    <property type="protein sequence ID" value="RGT07578.1"/>
    <property type="molecule type" value="Genomic_DNA"/>
</dbReference>
<dbReference type="InterPro" id="IPR050490">
    <property type="entry name" value="Bact_solute-bd_prot1"/>
</dbReference>
<dbReference type="PROSITE" id="PS51257">
    <property type="entry name" value="PROKAR_LIPOPROTEIN"/>
    <property type="match status" value="1"/>
</dbReference>
<protein>
    <submittedName>
        <fullName evidence="5">Sugar ABC transporter substrate-binding protein</fullName>
    </submittedName>
</protein>
<dbReference type="Gene3D" id="3.40.190.10">
    <property type="entry name" value="Periplasmic binding protein-like II"/>
    <property type="match status" value="2"/>
</dbReference>
<dbReference type="Proteomes" id="UP000580130">
    <property type="component" value="Unassembled WGS sequence"/>
</dbReference>
<evidence type="ECO:0000313" key="3">
    <source>
        <dbReference type="EMBL" id="RGO46493.1"/>
    </source>
</evidence>
<proteinExistence type="predicted"/>
<dbReference type="AlphaFoldDB" id="A0A395XP79"/>
<dbReference type="Proteomes" id="UP000266376">
    <property type="component" value="Unassembled WGS sequence"/>
</dbReference>
<gene>
    <name evidence="5" type="ORF">DWV67_11375</name>
    <name evidence="4" type="ORF">DWX53_12225</name>
    <name evidence="3" type="ORF">DXB12_16120</name>
    <name evidence="2" type="ORF">HF855_09160</name>
</gene>
<evidence type="ECO:0000313" key="7">
    <source>
        <dbReference type="Proteomes" id="UP000266376"/>
    </source>
</evidence>
<evidence type="ECO:0000313" key="4">
    <source>
        <dbReference type="EMBL" id="RGT07578.1"/>
    </source>
</evidence>
<feature type="signal peptide" evidence="1">
    <location>
        <begin position="1"/>
        <end position="20"/>
    </location>
</feature>
<dbReference type="SUPFAM" id="SSF53850">
    <property type="entry name" value="Periplasmic binding protein-like II"/>
    <property type="match status" value="1"/>
</dbReference>
<reference evidence="2 9" key="2">
    <citation type="submission" date="2020-04" db="EMBL/GenBank/DDBJ databases">
        <authorList>
            <person name="Hitch T.C.A."/>
            <person name="Wylensek D."/>
            <person name="Clavel T."/>
        </authorList>
    </citation>
    <scope>NUCLEOTIDE SEQUENCE [LARGE SCALE GENOMIC DNA]</scope>
    <source>
        <strain evidence="2 9">BSM-383-APC-5F</strain>
    </source>
</reference>
<organism evidence="5 7">
    <name type="scientific">Dorea formicigenerans</name>
    <dbReference type="NCBI Taxonomy" id="39486"/>
    <lineage>
        <taxon>Bacteria</taxon>
        <taxon>Bacillati</taxon>
        <taxon>Bacillota</taxon>
        <taxon>Clostridia</taxon>
        <taxon>Lachnospirales</taxon>
        <taxon>Lachnospiraceae</taxon>
        <taxon>Dorea</taxon>
    </lineage>
</organism>
<evidence type="ECO:0000313" key="8">
    <source>
        <dbReference type="Proteomes" id="UP000283630"/>
    </source>
</evidence>
<keyword evidence="1" id="KW-0732">Signal</keyword>
<dbReference type="Proteomes" id="UP000283630">
    <property type="component" value="Unassembled WGS sequence"/>
</dbReference>
<dbReference type="EMBL" id="JABAFX010000020">
    <property type="protein sequence ID" value="NME57582.1"/>
    <property type="molecule type" value="Genomic_DNA"/>
</dbReference>
<name>A0A395XP79_9FIRM</name>
<evidence type="ECO:0000256" key="1">
    <source>
        <dbReference type="SAM" id="SignalP"/>
    </source>
</evidence>
<reference evidence="6 7" key="1">
    <citation type="submission" date="2018-08" db="EMBL/GenBank/DDBJ databases">
        <title>A genome reference for cultivated species of the human gut microbiota.</title>
        <authorList>
            <person name="Zou Y."/>
            <person name="Xue W."/>
            <person name="Luo G."/>
        </authorList>
    </citation>
    <scope>NUCLEOTIDE SEQUENCE [LARGE SCALE GENOMIC DNA]</scope>
    <source>
        <strain evidence="5 7">AF12-11</strain>
        <strain evidence="4 8">AF19-4AC</strain>
        <strain evidence="3 6">OM02-12</strain>
    </source>
</reference>
<dbReference type="PANTHER" id="PTHR43649">
    <property type="entry name" value="ARABINOSE-BINDING PROTEIN-RELATED"/>
    <property type="match status" value="1"/>
</dbReference>
<accession>A0A395XP79</accession>
<evidence type="ECO:0000313" key="2">
    <source>
        <dbReference type="EMBL" id="NME57582.1"/>
    </source>
</evidence>
<evidence type="ECO:0000313" key="9">
    <source>
        <dbReference type="Proteomes" id="UP000580130"/>
    </source>
</evidence>
<dbReference type="Pfam" id="PF13416">
    <property type="entry name" value="SBP_bac_8"/>
    <property type="match status" value="1"/>
</dbReference>
<comment type="caution">
    <text evidence="5">The sequence shown here is derived from an EMBL/GenBank/DDBJ whole genome shotgun (WGS) entry which is preliminary data.</text>
</comment>
<evidence type="ECO:0000313" key="5">
    <source>
        <dbReference type="EMBL" id="RGW51708.1"/>
    </source>
</evidence>
<dbReference type="EMBL" id="QSVQ01000032">
    <property type="protein sequence ID" value="RGO46493.1"/>
    <property type="molecule type" value="Genomic_DNA"/>
</dbReference>